<dbReference type="STRING" id="485913.Krac_0074"/>
<dbReference type="Proteomes" id="UP000004508">
    <property type="component" value="Unassembled WGS sequence"/>
</dbReference>
<dbReference type="AlphaFoldDB" id="D6U8N6"/>
<dbReference type="OrthoDB" id="7375809at2"/>
<comment type="similarity">
    <text evidence="1">Belongs to the YciI family.</text>
</comment>
<protein>
    <recommendedName>
        <fullName evidence="2">YCII-related domain-containing protein</fullName>
    </recommendedName>
</protein>
<name>D6U8N6_KTERA</name>
<reference evidence="3 4" key="1">
    <citation type="journal article" date="2011" name="Stand. Genomic Sci.">
        <title>Non-contiguous finished genome sequence and contextual data of the filamentous soil bacterium Ktedonobacter racemifer type strain (SOSP1-21).</title>
        <authorList>
            <person name="Chang Y.J."/>
            <person name="Land M."/>
            <person name="Hauser L."/>
            <person name="Chertkov O."/>
            <person name="Del Rio T.G."/>
            <person name="Nolan M."/>
            <person name="Copeland A."/>
            <person name="Tice H."/>
            <person name="Cheng J.F."/>
            <person name="Lucas S."/>
            <person name="Han C."/>
            <person name="Goodwin L."/>
            <person name="Pitluck S."/>
            <person name="Ivanova N."/>
            <person name="Ovchinikova G."/>
            <person name="Pati A."/>
            <person name="Chen A."/>
            <person name="Palaniappan K."/>
            <person name="Mavromatis K."/>
            <person name="Liolios K."/>
            <person name="Brettin T."/>
            <person name="Fiebig A."/>
            <person name="Rohde M."/>
            <person name="Abt B."/>
            <person name="Goker M."/>
            <person name="Detter J.C."/>
            <person name="Woyke T."/>
            <person name="Bristow J."/>
            <person name="Eisen J.A."/>
            <person name="Markowitz V."/>
            <person name="Hugenholtz P."/>
            <person name="Kyrpides N.C."/>
            <person name="Klenk H.P."/>
            <person name="Lapidus A."/>
        </authorList>
    </citation>
    <scope>NUCLEOTIDE SEQUENCE [LARGE SCALE GENOMIC DNA]</scope>
    <source>
        <strain evidence="4">DSM 44963</strain>
    </source>
</reference>
<comment type="caution">
    <text evidence="3">The sequence shown here is derived from an EMBL/GenBank/DDBJ whole genome shotgun (WGS) entry which is preliminary data.</text>
</comment>
<dbReference type="InterPro" id="IPR005545">
    <property type="entry name" value="YCII"/>
</dbReference>
<proteinExistence type="inferred from homology"/>
<dbReference type="SUPFAM" id="SSF54909">
    <property type="entry name" value="Dimeric alpha+beta barrel"/>
    <property type="match status" value="1"/>
</dbReference>
<dbReference type="Pfam" id="PF03795">
    <property type="entry name" value="YCII"/>
    <property type="match status" value="1"/>
</dbReference>
<sequence length="109" mass="12145">MYYKVAVVCHPGPNWNPESPVTKQTMEVFTRFMVKLDREGVLVLAGEWGEGGVIYVLNVPSKEKVEQIMSEDPAIQSGIFRAEAQSFNPLISHSIGDFNNVVIQRSGSF</sequence>
<evidence type="ECO:0000256" key="1">
    <source>
        <dbReference type="ARBA" id="ARBA00007689"/>
    </source>
</evidence>
<dbReference type="InParanoid" id="D6U8N6"/>
<organism evidence="3 4">
    <name type="scientific">Ktedonobacter racemifer DSM 44963</name>
    <dbReference type="NCBI Taxonomy" id="485913"/>
    <lineage>
        <taxon>Bacteria</taxon>
        <taxon>Bacillati</taxon>
        <taxon>Chloroflexota</taxon>
        <taxon>Ktedonobacteria</taxon>
        <taxon>Ktedonobacterales</taxon>
        <taxon>Ktedonobacteraceae</taxon>
        <taxon>Ktedonobacter</taxon>
    </lineage>
</organism>
<keyword evidence="4" id="KW-1185">Reference proteome</keyword>
<evidence type="ECO:0000259" key="2">
    <source>
        <dbReference type="Pfam" id="PF03795"/>
    </source>
</evidence>
<evidence type="ECO:0000313" key="3">
    <source>
        <dbReference type="EMBL" id="EFH79596.1"/>
    </source>
</evidence>
<feature type="domain" description="YCII-related" evidence="2">
    <location>
        <begin position="7"/>
        <end position="81"/>
    </location>
</feature>
<accession>D6U8N6</accession>
<dbReference type="InterPro" id="IPR011008">
    <property type="entry name" value="Dimeric_a/b-barrel"/>
</dbReference>
<evidence type="ECO:0000313" key="4">
    <source>
        <dbReference type="Proteomes" id="UP000004508"/>
    </source>
</evidence>
<dbReference type="RefSeq" id="WP_007923548.1">
    <property type="nucleotide sequence ID" value="NZ_ADVG01000006.1"/>
</dbReference>
<dbReference type="EMBL" id="ADVG01000006">
    <property type="protein sequence ID" value="EFH79596.1"/>
    <property type="molecule type" value="Genomic_DNA"/>
</dbReference>
<gene>
    <name evidence="3" type="ORF">Krac_0074</name>
</gene>